<dbReference type="EMBL" id="JAPEUV010000128">
    <property type="protein sequence ID" value="KAJ4332092.1"/>
    <property type="molecule type" value="Genomic_DNA"/>
</dbReference>
<comment type="caution">
    <text evidence="1">The sequence shown here is derived from an EMBL/GenBank/DDBJ whole genome shotgun (WGS) entry which is preliminary data.</text>
</comment>
<evidence type="ECO:0000313" key="2">
    <source>
        <dbReference type="Proteomes" id="UP001140562"/>
    </source>
</evidence>
<dbReference type="OrthoDB" id="3759633at2759"/>
<organism evidence="1 2">
    <name type="scientific">Didymella glomerata</name>
    <dbReference type="NCBI Taxonomy" id="749621"/>
    <lineage>
        <taxon>Eukaryota</taxon>
        <taxon>Fungi</taxon>
        <taxon>Dikarya</taxon>
        <taxon>Ascomycota</taxon>
        <taxon>Pezizomycotina</taxon>
        <taxon>Dothideomycetes</taxon>
        <taxon>Pleosporomycetidae</taxon>
        <taxon>Pleosporales</taxon>
        <taxon>Pleosporineae</taxon>
        <taxon>Didymellaceae</taxon>
        <taxon>Didymella</taxon>
    </lineage>
</organism>
<accession>A0A9W8WT86</accession>
<gene>
    <name evidence="1" type="ORF">N0V87_008653</name>
</gene>
<proteinExistence type="predicted"/>
<sequence>MEVDRQTQVYHMVVAPRRHFQITSAGNHTAATHSLFLICSPLGGKFIFDPTAEQYGIPREHRFLPWSVYKQLYIIDLEKFHGVAVWSVDFSGYQHWLERSDNWTFWSSIGAVLDAQTDVWLQDCELRTVMDDGTQWKIKEEELRRSVVDRLKGVQPGLEF</sequence>
<reference evidence="1" key="1">
    <citation type="submission" date="2022-10" db="EMBL/GenBank/DDBJ databases">
        <title>Tapping the CABI collections for fungal endophytes: first genome assemblies for Collariella, Neodidymelliopsis, Ascochyta clinopodiicola, Didymella pomorum, Didymosphaeria variabile, Neocosmospora piperis and Neocucurbitaria cava.</title>
        <authorList>
            <person name="Hill R."/>
        </authorList>
    </citation>
    <scope>NUCLEOTIDE SEQUENCE</scope>
    <source>
        <strain evidence="1">IMI 360193</strain>
    </source>
</reference>
<evidence type="ECO:0000313" key="1">
    <source>
        <dbReference type="EMBL" id="KAJ4332092.1"/>
    </source>
</evidence>
<dbReference type="AlphaFoldDB" id="A0A9W8WT86"/>
<name>A0A9W8WT86_9PLEO</name>
<dbReference type="Proteomes" id="UP001140562">
    <property type="component" value="Unassembled WGS sequence"/>
</dbReference>
<keyword evidence="2" id="KW-1185">Reference proteome</keyword>
<protein>
    <submittedName>
        <fullName evidence="1">Uncharacterized protein</fullName>
    </submittedName>
</protein>